<proteinExistence type="predicted"/>
<gene>
    <name evidence="2" type="ORF">SAMN05444142_101224</name>
</gene>
<evidence type="ECO:0000313" key="3">
    <source>
        <dbReference type="Proteomes" id="UP000324252"/>
    </source>
</evidence>
<accession>A0A1H0CLZ3</accession>
<dbReference type="RefSeq" id="WP_149786863.1">
    <property type="nucleotide sequence ID" value="NZ_FNIO01000001.1"/>
</dbReference>
<dbReference type="OrthoDB" id="9803627at2"/>
<organism evidence="2 3">
    <name type="scientific">Lutimaribacter pacificus</name>
    <dbReference type="NCBI Taxonomy" id="391948"/>
    <lineage>
        <taxon>Bacteria</taxon>
        <taxon>Pseudomonadati</taxon>
        <taxon>Pseudomonadota</taxon>
        <taxon>Alphaproteobacteria</taxon>
        <taxon>Rhodobacterales</taxon>
        <taxon>Roseobacteraceae</taxon>
        <taxon>Lutimaribacter</taxon>
    </lineage>
</organism>
<feature type="domain" description="Polysaccharide pyruvyl transferase" evidence="1">
    <location>
        <begin position="35"/>
        <end position="190"/>
    </location>
</feature>
<keyword evidence="3" id="KW-1185">Reference proteome</keyword>
<dbReference type="Proteomes" id="UP000324252">
    <property type="component" value="Unassembled WGS sequence"/>
</dbReference>
<dbReference type="EMBL" id="FQZZ01000001">
    <property type="protein sequence ID" value="SHJ43080.1"/>
    <property type="molecule type" value="Genomic_DNA"/>
</dbReference>
<dbReference type="Pfam" id="PF04230">
    <property type="entry name" value="PS_pyruv_trans"/>
    <property type="match status" value="1"/>
</dbReference>
<evidence type="ECO:0000313" key="2">
    <source>
        <dbReference type="EMBL" id="SHJ43080.1"/>
    </source>
</evidence>
<sequence>MDLHFYEAKGGNFGDDLNAWIWDSIIPGWRDWAADVTLIGVGTLLNEERLSQFREKRILVLGSGVGYGEIPKHPFPKAWDIRAVRGPRSARLMNLESSKAAVDPAVLLSEIGMFQSLPKSQETVFVPHASSDSRFDWNVIQGKSDIKIVLPSQDAKHVISEIASAKLVIAESMHAAIIADAFRVPWVGVKISDLFLRDKWMDWAESLELQPEITDLLPTLRKLKYPSRTLQESPRIVRQARHRLEQTFLPKAIASAAKRKPQLSDDTVLMSKKRKLQEILSQASEDYSKP</sequence>
<keyword evidence="2" id="KW-0808">Transferase</keyword>
<protein>
    <submittedName>
        <fullName evidence="2">Polysaccharide pyruvyl transferase</fullName>
    </submittedName>
</protein>
<dbReference type="InterPro" id="IPR007345">
    <property type="entry name" value="Polysacch_pyruvyl_Trfase"/>
</dbReference>
<evidence type="ECO:0000259" key="1">
    <source>
        <dbReference type="Pfam" id="PF04230"/>
    </source>
</evidence>
<dbReference type="GO" id="GO:0016740">
    <property type="term" value="F:transferase activity"/>
    <property type="evidence" value="ECO:0007669"/>
    <property type="project" value="UniProtKB-KW"/>
</dbReference>
<dbReference type="AlphaFoldDB" id="A0A1H0CLZ3"/>
<reference evidence="2 3" key="1">
    <citation type="submission" date="2016-11" db="EMBL/GenBank/DDBJ databases">
        <authorList>
            <person name="Varghese N."/>
            <person name="Submissions S."/>
        </authorList>
    </citation>
    <scope>NUCLEOTIDE SEQUENCE [LARGE SCALE GENOMIC DNA]</scope>
    <source>
        <strain evidence="2 3">DSM 29620</strain>
    </source>
</reference>
<name>A0A1H0CLZ3_9RHOB</name>